<reference evidence="6" key="2">
    <citation type="submission" date="2015-03" db="EMBL/GenBank/DDBJ databases">
        <authorList>
            <consortium name="Pathogen Informatics"/>
        </authorList>
    </citation>
    <scope>NUCLEOTIDE SEQUENCE [LARGE SCALE GENOMIC DNA]</scope>
    <source>
        <strain evidence="6">A125KOH2</strain>
    </source>
</reference>
<reference evidence="3" key="3">
    <citation type="submission" date="2015-03" db="EMBL/GenBank/DDBJ databases">
        <authorList>
            <person name="Murphy D."/>
        </authorList>
    </citation>
    <scope>NUCLEOTIDE SEQUENCE [LARGE SCALE GENOMIC DNA]</scope>
    <source>
        <strain evidence="3">A125KOH2</strain>
    </source>
</reference>
<evidence type="ECO:0000313" key="4">
    <source>
        <dbReference type="EMBL" id="CRY67333.1"/>
    </source>
</evidence>
<accession>A0A0T9QQU3</accession>
<dbReference type="STRING" id="1288385.ERS137968_02406"/>
<dbReference type="EMBL" id="CQAZ01000035">
    <property type="protein sequence ID" value="CNI23886.1"/>
    <property type="molecule type" value="Genomic_DNA"/>
</dbReference>
<feature type="region of interest" description="Disordered" evidence="1">
    <location>
        <begin position="126"/>
        <end position="145"/>
    </location>
</feature>
<dbReference type="Proteomes" id="UP000045840">
    <property type="component" value="Unassembled WGS sequence"/>
</dbReference>
<keyword evidence="5" id="KW-1185">Reference proteome</keyword>
<dbReference type="Gene3D" id="2.160.20.80">
    <property type="entry name" value="E3 ubiquitin-protein ligase SopA"/>
    <property type="match status" value="3"/>
</dbReference>
<dbReference type="PROSITE" id="PS51257">
    <property type="entry name" value="PROKAR_LIPOPROTEIN"/>
    <property type="match status" value="1"/>
</dbReference>
<name>A0A0T9QQU3_9GAMM</name>
<organism evidence="3 6">
    <name type="scientific">Yersinia pekkanenii</name>
    <dbReference type="NCBI Taxonomy" id="1288385"/>
    <lineage>
        <taxon>Bacteria</taxon>
        <taxon>Pseudomonadati</taxon>
        <taxon>Pseudomonadota</taxon>
        <taxon>Gammaproteobacteria</taxon>
        <taxon>Enterobacterales</taxon>
        <taxon>Yersiniaceae</taxon>
        <taxon>Yersinia</taxon>
    </lineage>
</organism>
<dbReference type="AlphaFoldDB" id="A0A0T9QQU3"/>
<dbReference type="OrthoDB" id="237820at2"/>
<dbReference type="EMBL" id="CWJL01000011">
    <property type="protein sequence ID" value="CRY67333.1"/>
    <property type="molecule type" value="Genomic_DNA"/>
</dbReference>
<dbReference type="InterPro" id="IPR018683">
    <property type="entry name" value="DUF2169"/>
</dbReference>
<sequence length="739" mass="83757">MRIIRPQQLVVLKNSYQIGRESHMGISVVAGCYLSKPEHMVTEPQIWQAWKSAPLSLQMLDSAEPKPFAEFLLAGHAGIGEEVTSLYPEVEVGAITRRWCIEGEGSKTGLGIKPFLRIPMDHTQSWGGKGCKENPLGRGYDDERKPTVMSIGSDGSATVRSPLAASTPVPHGFQLRKAHLDDVASSMTDPKYLETFYPGLPPNINRRYFQMAPPDQWLKKAEWPDNVPFKLTGFRPHNEVISGVFPSISARAFIWDNATQSPSELILQRKTLWLLPDDDIGLMVFTGNLPLTHLFDEPVETLLVGMDHANELRSLEYYQQIYKKRSITDAPTFEFLKDTELMPVGMPLNVIRDLADHPDSLRYNATAMPEIDAESFYQDIQKAIESQERQKTAEQDTLRDLKIPPASSDELGTQWLASGEDTATNIIFSGTSLSGMSLDNKQFRYCTFNDSRFDKTTLNNCTFEHCQFIQGGFEDSHWNKVHFTGCLFKQTEWQKTHFIHCKWEKITFEHVLFNQSHFTDIFFDNCLINNCDFSLSQFEYCTLQSCFLSETLCEQTIFNQVNILSCVFDKCDATLARFTESTIEKTSIITSHWASVRFSYCYFNSVTTGLNTHFPDTHFEHCSLNKMGFLSANLQSSTFIYCSMLESCCDKADLSQATLIACDIASVRLKDAKLAHSHWQSTSLQQSLLYNADLRGASFVRCNLAGANLAMTNQNLTTCFEHCLTEKTHWIPRRYKASA</sequence>
<proteinExistence type="predicted"/>
<dbReference type="InterPro" id="IPR052949">
    <property type="entry name" value="PA_immunity-related"/>
</dbReference>
<dbReference type="RefSeq" id="WP_049614381.1">
    <property type="nucleotide sequence ID" value="NZ_CAWMMU010000011.1"/>
</dbReference>
<evidence type="ECO:0000256" key="1">
    <source>
        <dbReference type="SAM" id="MobiDB-lite"/>
    </source>
</evidence>
<evidence type="ECO:0000313" key="5">
    <source>
        <dbReference type="Proteomes" id="UP000044625"/>
    </source>
</evidence>
<dbReference type="Pfam" id="PF09937">
    <property type="entry name" value="DUF2169"/>
    <property type="match status" value="1"/>
</dbReference>
<gene>
    <name evidence="3" type="primary">pipB2</name>
    <name evidence="3" type="ORF">ERS008529_03471</name>
    <name evidence="4" type="ORF">ERS137968_02406</name>
</gene>
<feature type="domain" description="DUF2169" evidence="2">
    <location>
        <begin position="9"/>
        <end position="285"/>
    </location>
</feature>
<dbReference type="PANTHER" id="PTHR42999">
    <property type="entry name" value="ANTIBIOTIC RESISTANCE PROTEIN MCBG"/>
    <property type="match status" value="1"/>
</dbReference>
<dbReference type="Pfam" id="PF13599">
    <property type="entry name" value="Pentapeptide_4"/>
    <property type="match status" value="2"/>
</dbReference>
<dbReference type="InterPro" id="IPR001646">
    <property type="entry name" value="5peptide_repeat"/>
</dbReference>
<dbReference type="Proteomes" id="UP000044625">
    <property type="component" value="Unassembled WGS sequence"/>
</dbReference>
<dbReference type="SUPFAM" id="SSF141571">
    <property type="entry name" value="Pentapeptide repeat-like"/>
    <property type="match status" value="2"/>
</dbReference>
<evidence type="ECO:0000259" key="2">
    <source>
        <dbReference type="Pfam" id="PF09937"/>
    </source>
</evidence>
<evidence type="ECO:0000313" key="6">
    <source>
        <dbReference type="Proteomes" id="UP000045840"/>
    </source>
</evidence>
<protein>
    <submittedName>
        <fullName evidence="3">Pentapeptide repeat-containing protein</fullName>
    </submittedName>
</protein>
<dbReference type="PANTHER" id="PTHR42999:SF1">
    <property type="entry name" value="PENTAPEPTIDE REPEAT-CONTAINING PROTEIN"/>
    <property type="match status" value="1"/>
</dbReference>
<evidence type="ECO:0000313" key="3">
    <source>
        <dbReference type="EMBL" id="CNI23886.1"/>
    </source>
</evidence>
<reference evidence="4 5" key="1">
    <citation type="submission" date="2015-03" db="EMBL/GenBank/DDBJ databases">
        <authorList>
            <consortium name="Pathogen Informatics"/>
            <person name="Murphy D."/>
        </authorList>
    </citation>
    <scope>NUCLEOTIDE SEQUENCE [LARGE SCALE GENOMIC DNA]</scope>
    <source>
        <strain evidence="5">type strain: CIP110230</strain>
        <strain evidence="4">Type strain: CIP110230</strain>
    </source>
</reference>